<name>A0A413RN26_9CELL</name>
<keyword evidence="2 7" id="KW-0813">Transport</keyword>
<dbReference type="InterPro" id="IPR000515">
    <property type="entry name" value="MetI-like"/>
</dbReference>
<evidence type="ECO:0000256" key="3">
    <source>
        <dbReference type="ARBA" id="ARBA00022475"/>
    </source>
</evidence>
<evidence type="ECO:0000259" key="8">
    <source>
        <dbReference type="PROSITE" id="PS50928"/>
    </source>
</evidence>
<dbReference type="Gene3D" id="1.10.3720.10">
    <property type="entry name" value="MetI-like"/>
    <property type="match status" value="1"/>
</dbReference>
<keyword evidence="10" id="KW-1185">Reference proteome</keyword>
<gene>
    <name evidence="9" type="ORF">D1825_06445</name>
</gene>
<organism evidence="9 10">
    <name type="scientific">Cellulomonas rhizosphaerae</name>
    <dbReference type="NCBI Taxonomy" id="2293719"/>
    <lineage>
        <taxon>Bacteria</taxon>
        <taxon>Bacillati</taxon>
        <taxon>Actinomycetota</taxon>
        <taxon>Actinomycetes</taxon>
        <taxon>Micrococcales</taxon>
        <taxon>Cellulomonadaceae</taxon>
        <taxon>Cellulomonas</taxon>
    </lineage>
</organism>
<dbReference type="GO" id="GO:0055085">
    <property type="term" value="P:transmembrane transport"/>
    <property type="evidence" value="ECO:0007669"/>
    <property type="project" value="InterPro"/>
</dbReference>
<dbReference type="Pfam" id="PF00528">
    <property type="entry name" value="BPD_transp_1"/>
    <property type="match status" value="1"/>
</dbReference>
<feature type="transmembrane region" description="Helical" evidence="7">
    <location>
        <begin position="41"/>
        <end position="61"/>
    </location>
</feature>
<feature type="transmembrane region" description="Helical" evidence="7">
    <location>
        <begin position="201"/>
        <end position="222"/>
    </location>
</feature>
<evidence type="ECO:0000256" key="6">
    <source>
        <dbReference type="ARBA" id="ARBA00023136"/>
    </source>
</evidence>
<dbReference type="PROSITE" id="PS50928">
    <property type="entry name" value="ABC_TM1"/>
    <property type="match status" value="1"/>
</dbReference>
<evidence type="ECO:0000256" key="2">
    <source>
        <dbReference type="ARBA" id="ARBA00022448"/>
    </source>
</evidence>
<comment type="caution">
    <text evidence="9">The sequence shown here is derived from an EMBL/GenBank/DDBJ whole genome shotgun (WGS) entry which is preliminary data.</text>
</comment>
<keyword evidence="4 7" id="KW-0812">Transmembrane</keyword>
<feature type="transmembrane region" description="Helical" evidence="7">
    <location>
        <begin position="257"/>
        <end position="278"/>
    </location>
</feature>
<dbReference type="OrthoDB" id="9796361at2"/>
<accession>A0A413RN26</accession>
<proteinExistence type="inferred from homology"/>
<feature type="domain" description="ABC transmembrane type-1" evidence="8">
    <location>
        <begin position="92"/>
        <end position="276"/>
    </location>
</feature>
<dbReference type="PANTHER" id="PTHR30151:SF40">
    <property type="entry name" value="TRANSPORT SYSTEM INTEGRAL MEMBRANE PROTEIN"/>
    <property type="match status" value="1"/>
</dbReference>
<dbReference type="InterPro" id="IPR035906">
    <property type="entry name" value="MetI-like_sf"/>
</dbReference>
<keyword evidence="6 7" id="KW-0472">Membrane</keyword>
<evidence type="ECO:0000256" key="7">
    <source>
        <dbReference type="RuleBase" id="RU363032"/>
    </source>
</evidence>
<evidence type="ECO:0000313" key="9">
    <source>
        <dbReference type="EMBL" id="RHA43102.1"/>
    </source>
</evidence>
<dbReference type="EMBL" id="QWKP01000163">
    <property type="protein sequence ID" value="RHA43102.1"/>
    <property type="molecule type" value="Genomic_DNA"/>
</dbReference>
<dbReference type="SUPFAM" id="SSF161098">
    <property type="entry name" value="MetI-like"/>
    <property type="match status" value="1"/>
</dbReference>
<protein>
    <submittedName>
        <fullName evidence="9">ABC transporter permease</fullName>
    </submittedName>
</protein>
<dbReference type="RefSeq" id="WP_118766621.1">
    <property type="nucleotide sequence ID" value="NZ_QWKP01000163.1"/>
</dbReference>
<evidence type="ECO:0000256" key="4">
    <source>
        <dbReference type="ARBA" id="ARBA00022692"/>
    </source>
</evidence>
<feature type="transmembrane region" description="Helical" evidence="7">
    <location>
        <begin position="126"/>
        <end position="150"/>
    </location>
</feature>
<keyword evidence="3" id="KW-1003">Cell membrane</keyword>
<dbReference type="PANTHER" id="PTHR30151">
    <property type="entry name" value="ALKANE SULFONATE ABC TRANSPORTER-RELATED, MEMBRANE SUBUNIT"/>
    <property type="match status" value="1"/>
</dbReference>
<feature type="transmembrane region" description="Helical" evidence="7">
    <location>
        <begin position="156"/>
        <end position="176"/>
    </location>
</feature>
<comment type="similarity">
    <text evidence="7">Belongs to the binding-protein-dependent transport system permease family.</text>
</comment>
<dbReference type="Proteomes" id="UP000283374">
    <property type="component" value="Unassembled WGS sequence"/>
</dbReference>
<feature type="transmembrane region" description="Helical" evidence="7">
    <location>
        <begin position="99"/>
        <end position="119"/>
    </location>
</feature>
<evidence type="ECO:0000256" key="5">
    <source>
        <dbReference type="ARBA" id="ARBA00022989"/>
    </source>
</evidence>
<evidence type="ECO:0000313" key="10">
    <source>
        <dbReference type="Proteomes" id="UP000283374"/>
    </source>
</evidence>
<sequence>MATETSLKESRAGDLAAGLDALESPVIVEQRPWWRDAWHSVWPVLAALAAIVAVWQIAYVLELKPSYALPSPADTWSAFVSSVSDGTAGRAVSLSLQRAAVGFSMSVVLGVAIGIALAASSLLRRAFGPIITGLQTLPSVAWVPAAIIWFQLTNQAIYAVILLGAVPSIVNGLLAGTDQIPPLYLRVGQVLGARGWTRIRYVLLPAALPGFLGGLKQGWAFAWRSLMAAELITYSAKLGIGLGQVLDIGRETSDMPLVVAAISLIFLVGIAVELLVFAPIERHVLRARGLTGRVSTS</sequence>
<dbReference type="AlphaFoldDB" id="A0A413RN26"/>
<dbReference type="GO" id="GO:0005886">
    <property type="term" value="C:plasma membrane"/>
    <property type="evidence" value="ECO:0007669"/>
    <property type="project" value="UniProtKB-SubCell"/>
</dbReference>
<keyword evidence="5 7" id="KW-1133">Transmembrane helix</keyword>
<reference evidence="9 10" key="1">
    <citation type="submission" date="2018-08" db="EMBL/GenBank/DDBJ databases">
        <title>Cellulomonas rhizosphaerae sp. nov., a novel actinomycete isolated from soil.</title>
        <authorList>
            <person name="Tian Y."/>
        </authorList>
    </citation>
    <scope>NUCLEOTIDE SEQUENCE [LARGE SCALE GENOMIC DNA]</scope>
    <source>
        <strain evidence="9 10">NEAU-TCZ24</strain>
    </source>
</reference>
<dbReference type="CDD" id="cd06261">
    <property type="entry name" value="TM_PBP2"/>
    <property type="match status" value="1"/>
</dbReference>
<evidence type="ECO:0000256" key="1">
    <source>
        <dbReference type="ARBA" id="ARBA00004651"/>
    </source>
</evidence>
<comment type="subcellular location">
    <subcellularLocation>
        <location evidence="1 7">Cell membrane</location>
        <topology evidence="1 7">Multi-pass membrane protein</topology>
    </subcellularLocation>
</comment>